<reference evidence="6 7" key="1">
    <citation type="submission" date="2022-11" db="EMBL/GenBank/DDBJ databases">
        <title>The characterization of three novel Bacteroidetes species and genomic analysis of their roles in tidal elemental geochemical cycles.</title>
        <authorList>
            <person name="Ma K."/>
        </authorList>
    </citation>
    <scope>NUCLEOTIDE SEQUENCE [LARGE SCALE GENOMIC DNA]</scope>
    <source>
        <strain evidence="6 7">M17</strain>
    </source>
</reference>
<feature type="compositionally biased region" description="Basic and acidic residues" evidence="4">
    <location>
        <begin position="198"/>
        <end position="217"/>
    </location>
</feature>
<name>A0ABT3RK81_9BACT</name>
<accession>A0ABT3RK81</accession>
<evidence type="ECO:0000256" key="1">
    <source>
        <dbReference type="ARBA" id="ARBA00009091"/>
    </source>
</evidence>
<feature type="region of interest" description="Disordered" evidence="4">
    <location>
        <begin position="196"/>
        <end position="217"/>
    </location>
</feature>
<comment type="similarity">
    <text evidence="1">Belongs to the Skp family.</text>
</comment>
<dbReference type="EMBL" id="JAPFQN010000001">
    <property type="protein sequence ID" value="MCX2742226.1"/>
    <property type="molecule type" value="Genomic_DNA"/>
</dbReference>
<dbReference type="PANTHER" id="PTHR35089">
    <property type="entry name" value="CHAPERONE PROTEIN SKP"/>
    <property type="match status" value="1"/>
</dbReference>
<comment type="caution">
    <text evidence="6">The sequence shown here is derived from an EMBL/GenBank/DDBJ whole genome shotgun (WGS) entry which is preliminary data.</text>
</comment>
<proteinExistence type="inferred from homology"/>
<dbReference type="PROSITE" id="PS51257">
    <property type="entry name" value="PROKAR_LIPOPROTEIN"/>
    <property type="match status" value="1"/>
</dbReference>
<gene>
    <name evidence="6" type="ORF">OO013_00035</name>
</gene>
<dbReference type="RefSeq" id="WP_266054463.1">
    <property type="nucleotide sequence ID" value="NZ_JAPFQN010000001.1"/>
</dbReference>
<dbReference type="Gene3D" id="3.30.910.20">
    <property type="entry name" value="Skp domain"/>
    <property type="match status" value="1"/>
</dbReference>
<evidence type="ECO:0000256" key="5">
    <source>
        <dbReference type="SAM" id="SignalP"/>
    </source>
</evidence>
<keyword evidence="2 5" id="KW-0732">Signal</keyword>
<dbReference type="InterPro" id="IPR024930">
    <property type="entry name" value="Skp_dom_sf"/>
</dbReference>
<feature type="signal peptide" evidence="5">
    <location>
        <begin position="1"/>
        <end position="31"/>
    </location>
</feature>
<feature type="coiled-coil region" evidence="3">
    <location>
        <begin position="60"/>
        <end position="145"/>
    </location>
</feature>
<keyword evidence="3" id="KW-0175">Coiled coil</keyword>
<dbReference type="Pfam" id="PF03938">
    <property type="entry name" value="OmpH"/>
    <property type="match status" value="1"/>
</dbReference>
<sequence length="217" mass="25211">MKSRDFMKNIFKYSSVLTVALLFFVSCNQQGTSETAEGKESESTTSDVIASDLKVGYVNSDSLTKNYKFYQDVLEELESERTRLERQLESRAQGLQKEFEDYQKSAQNLTMGQARNIEENLQRKQQNLMMQRENFAQTLRQTEAEKTKEVVDKINKFIESYSKENGYHIILKYESVWYSDERMNITTDVVDGLNASYEAEKNPSEEEKSTSEQDSIK</sequence>
<dbReference type="SMART" id="SM00935">
    <property type="entry name" value="OmpH"/>
    <property type="match status" value="1"/>
</dbReference>
<evidence type="ECO:0000313" key="7">
    <source>
        <dbReference type="Proteomes" id="UP001209885"/>
    </source>
</evidence>
<organism evidence="6 7">
    <name type="scientific">Mangrovivirga halotolerans</name>
    <dbReference type="NCBI Taxonomy" id="2993936"/>
    <lineage>
        <taxon>Bacteria</taxon>
        <taxon>Pseudomonadati</taxon>
        <taxon>Bacteroidota</taxon>
        <taxon>Cytophagia</taxon>
        <taxon>Cytophagales</taxon>
        <taxon>Mangrovivirgaceae</taxon>
        <taxon>Mangrovivirga</taxon>
    </lineage>
</organism>
<keyword evidence="7" id="KW-1185">Reference proteome</keyword>
<evidence type="ECO:0000256" key="4">
    <source>
        <dbReference type="SAM" id="MobiDB-lite"/>
    </source>
</evidence>
<dbReference type="InterPro" id="IPR005632">
    <property type="entry name" value="Chaperone_Skp"/>
</dbReference>
<dbReference type="SUPFAM" id="SSF111384">
    <property type="entry name" value="OmpH-like"/>
    <property type="match status" value="1"/>
</dbReference>
<dbReference type="Proteomes" id="UP001209885">
    <property type="component" value="Unassembled WGS sequence"/>
</dbReference>
<protein>
    <submittedName>
        <fullName evidence="6">OmpH family outer membrane protein</fullName>
    </submittedName>
</protein>
<evidence type="ECO:0000313" key="6">
    <source>
        <dbReference type="EMBL" id="MCX2742226.1"/>
    </source>
</evidence>
<evidence type="ECO:0000256" key="3">
    <source>
        <dbReference type="SAM" id="Coils"/>
    </source>
</evidence>
<feature type="chain" id="PRO_5046035769" evidence="5">
    <location>
        <begin position="32"/>
        <end position="217"/>
    </location>
</feature>
<evidence type="ECO:0000256" key="2">
    <source>
        <dbReference type="ARBA" id="ARBA00022729"/>
    </source>
</evidence>
<dbReference type="PANTHER" id="PTHR35089:SF1">
    <property type="entry name" value="CHAPERONE PROTEIN SKP"/>
    <property type="match status" value="1"/>
</dbReference>